<evidence type="ECO:0000313" key="2">
    <source>
        <dbReference type="EMBL" id="CDY30183.1"/>
    </source>
</evidence>
<dbReference type="GeneID" id="106444720"/>
<dbReference type="OMA" id="APGMCPY"/>
<reference evidence="2 3" key="1">
    <citation type="journal article" date="2014" name="Science">
        <title>Plant genetics. Early allopolyploid evolution in the post-Neolithic Brassica napus oilseed genome.</title>
        <authorList>
            <person name="Chalhoub B."/>
            <person name="Denoeud F."/>
            <person name="Liu S."/>
            <person name="Parkin I.A."/>
            <person name="Tang H."/>
            <person name="Wang X."/>
            <person name="Chiquet J."/>
            <person name="Belcram H."/>
            <person name="Tong C."/>
            <person name="Samans B."/>
            <person name="Correa M."/>
            <person name="Da Silva C."/>
            <person name="Just J."/>
            <person name="Falentin C."/>
            <person name="Koh C.S."/>
            <person name="Le Clainche I."/>
            <person name="Bernard M."/>
            <person name="Bento P."/>
            <person name="Noel B."/>
            <person name="Labadie K."/>
            <person name="Alberti A."/>
            <person name="Charles M."/>
            <person name="Arnaud D."/>
            <person name="Guo H."/>
            <person name="Daviaud C."/>
            <person name="Alamery S."/>
            <person name="Jabbari K."/>
            <person name="Zhao M."/>
            <person name="Edger P.P."/>
            <person name="Chelaifa H."/>
            <person name="Tack D."/>
            <person name="Lassalle G."/>
            <person name="Mestiri I."/>
            <person name="Schnel N."/>
            <person name="Le Paslier M.C."/>
            <person name="Fan G."/>
            <person name="Renault V."/>
            <person name="Bayer P.E."/>
            <person name="Golicz A.A."/>
            <person name="Manoli S."/>
            <person name="Lee T.H."/>
            <person name="Thi V.H."/>
            <person name="Chalabi S."/>
            <person name="Hu Q."/>
            <person name="Fan C."/>
            <person name="Tollenaere R."/>
            <person name="Lu Y."/>
            <person name="Battail C."/>
            <person name="Shen J."/>
            <person name="Sidebottom C.H."/>
            <person name="Wang X."/>
            <person name="Canaguier A."/>
            <person name="Chauveau A."/>
            <person name="Berard A."/>
            <person name="Deniot G."/>
            <person name="Guan M."/>
            <person name="Liu Z."/>
            <person name="Sun F."/>
            <person name="Lim Y.P."/>
            <person name="Lyons E."/>
            <person name="Town C.D."/>
            <person name="Bancroft I."/>
            <person name="Wang X."/>
            <person name="Meng J."/>
            <person name="Ma J."/>
            <person name="Pires J.C."/>
            <person name="King G.J."/>
            <person name="Brunel D."/>
            <person name="Delourme R."/>
            <person name="Renard M."/>
            <person name="Aury J.M."/>
            <person name="Adams K.L."/>
            <person name="Batley J."/>
            <person name="Snowdon R.J."/>
            <person name="Tost J."/>
            <person name="Edwards D."/>
            <person name="Zhou Y."/>
            <person name="Hua W."/>
            <person name="Sharpe A.G."/>
            <person name="Paterson A.H."/>
            <person name="Guan C."/>
            <person name="Wincker P."/>
        </authorList>
    </citation>
    <scope>NUCLEOTIDE SEQUENCE [LARGE SCALE GENOMIC DNA]</scope>
    <source>
        <strain evidence="3">cv. Darmor-bzh</strain>
    </source>
</reference>
<dbReference type="EMBL" id="LK032250">
    <property type="protein sequence ID" value="CDY30183.1"/>
    <property type="molecule type" value="Genomic_DNA"/>
</dbReference>
<reference evidence="2" key="2">
    <citation type="submission" date="2014-06" db="EMBL/GenBank/DDBJ databases">
        <authorList>
            <person name="Genoscope - CEA"/>
        </authorList>
    </citation>
    <scope>NUCLEOTIDE SEQUENCE</scope>
</reference>
<gene>
    <name evidence="2" type="primary">BnaA03g49870D</name>
    <name evidence="1" type="ORF">DARMORV10_A03P59330.1</name>
    <name evidence="2" type="ORF">GSBRNA2T00044773001</name>
</gene>
<evidence type="ECO:0000313" key="3">
    <source>
        <dbReference type="Proteomes" id="UP000028999"/>
    </source>
</evidence>
<dbReference type="OrthoDB" id="610577at2759"/>
<dbReference type="Gramene" id="CDY30183">
    <property type="protein sequence ID" value="CDY30183"/>
    <property type="gene ID" value="GSBRNA2T00044773001"/>
</dbReference>
<dbReference type="PANTHER" id="PTHR33320:SF24">
    <property type="entry name" value="GENOME ASSEMBLY, CHROMOSOME: A03"/>
    <property type="match status" value="1"/>
</dbReference>
<keyword evidence="3" id="KW-1185">Reference proteome</keyword>
<evidence type="ECO:0000313" key="1">
    <source>
        <dbReference type="EMBL" id="CAF2132142.1"/>
    </source>
</evidence>
<sequence>MCLELVYHEEKTELGRQQAPGVCPYCGGKVSAVDVETKWLFCFLPLCFKVKRKYSCSSCDRRLVLYY</sequence>
<dbReference type="Proteomes" id="UP000028999">
    <property type="component" value="Unassembled WGS sequence"/>
</dbReference>
<dbReference type="Proteomes" id="UP001295469">
    <property type="component" value="Chromosome A03"/>
</dbReference>
<accession>A0A078H018</accession>
<dbReference type="KEGG" id="bna:106444720"/>
<dbReference type="EMBL" id="HG994357">
    <property type="protein sequence ID" value="CAF2132142.1"/>
    <property type="molecule type" value="Genomic_DNA"/>
</dbReference>
<reference evidence="1" key="3">
    <citation type="submission" date="2021-01" db="EMBL/GenBank/DDBJ databases">
        <authorList>
            <consortium name="Genoscope - CEA"/>
            <person name="William W."/>
        </authorList>
    </citation>
    <scope>NUCLEOTIDE SEQUENCE</scope>
</reference>
<dbReference type="RefSeq" id="XP_013741621.1">
    <property type="nucleotide sequence ID" value="XM_013886167.3"/>
</dbReference>
<dbReference type="PaxDb" id="3708-A0A078H018"/>
<protein>
    <submittedName>
        <fullName evidence="1">(rape) hypothetical protein</fullName>
    </submittedName>
    <submittedName>
        <fullName evidence="2">BnaA03g49870D protein</fullName>
    </submittedName>
</protein>
<dbReference type="AlphaFoldDB" id="A0A078H018"/>
<name>A0A078H018_BRANA</name>
<organism evidence="2 3">
    <name type="scientific">Brassica napus</name>
    <name type="common">Rape</name>
    <dbReference type="NCBI Taxonomy" id="3708"/>
    <lineage>
        <taxon>Eukaryota</taxon>
        <taxon>Viridiplantae</taxon>
        <taxon>Streptophyta</taxon>
        <taxon>Embryophyta</taxon>
        <taxon>Tracheophyta</taxon>
        <taxon>Spermatophyta</taxon>
        <taxon>Magnoliopsida</taxon>
        <taxon>eudicotyledons</taxon>
        <taxon>Gunneridae</taxon>
        <taxon>Pentapetalae</taxon>
        <taxon>rosids</taxon>
        <taxon>malvids</taxon>
        <taxon>Brassicales</taxon>
        <taxon>Brassicaceae</taxon>
        <taxon>Brassiceae</taxon>
        <taxon>Brassica</taxon>
    </lineage>
</organism>
<proteinExistence type="predicted"/>
<dbReference type="PANTHER" id="PTHR33320">
    <property type="entry name" value="METHIONYL-TRNA SYNTHETASE"/>
    <property type="match status" value="1"/>
</dbReference>